<reference evidence="2 3" key="1">
    <citation type="submission" date="2020-08" db="EMBL/GenBank/DDBJ databases">
        <title>Genomic Encyclopedia of Type Strains, Phase III (KMG-III): the genomes of soil and plant-associated and newly described type strains.</title>
        <authorList>
            <person name="Whitman W."/>
        </authorList>
    </citation>
    <scope>NUCLEOTIDE SEQUENCE [LARGE SCALE GENOMIC DNA]</scope>
    <source>
        <strain evidence="2 3">CECT 3266</strain>
    </source>
</reference>
<comment type="caution">
    <text evidence="2">The sequence shown here is derived from an EMBL/GenBank/DDBJ whole genome shotgun (WGS) entry which is preliminary data.</text>
</comment>
<dbReference type="Proteomes" id="UP000556084">
    <property type="component" value="Unassembled WGS sequence"/>
</dbReference>
<dbReference type="AlphaFoldDB" id="A0A7W7PKW1"/>
<organism evidence="2 3">
    <name type="scientific">Streptomyces olivoverticillatus</name>
    <dbReference type="NCBI Taxonomy" id="66427"/>
    <lineage>
        <taxon>Bacteria</taxon>
        <taxon>Bacillati</taxon>
        <taxon>Actinomycetota</taxon>
        <taxon>Actinomycetes</taxon>
        <taxon>Kitasatosporales</taxon>
        <taxon>Streptomycetaceae</taxon>
        <taxon>Streptomyces</taxon>
    </lineage>
</organism>
<proteinExistence type="predicted"/>
<feature type="compositionally biased region" description="Low complexity" evidence="1">
    <location>
        <begin position="118"/>
        <end position="127"/>
    </location>
</feature>
<evidence type="ECO:0000313" key="2">
    <source>
        <dbReference type="EMBL" id="MBB4892145.1"/>
    </source>
</evidence>
<sequence length="136" mass="14799">MGSNDRQAVDLEALKGFKRRVDDILTGLGDSGAAPHSIGEDRLVSDHLGKNFNAVTSLFGAYHDIQTDLEELSRLLTAQIEALGTAIHGAHNSYVDTDLAQRDRMWQVQAELQRHNGQAPEPQQPAARPGDDKGAM</sequence>
<evidence type="ECO:0000313" key="3">
    <source>
        <dbReference type="Proteomes" id="UP000556084"/>
    </source>
</evidence>
<feature type="region of interest" description="Disordered" evidence="1">
    <location>
        <begin position="111"/>
        <end position="136"/>
    </location>
</feature>
<gene>
    <name evidence="2" type="ORF">FHS39_001156</name>
</gene>
<dbReference type="RefSeq" id="WP_184346886.1">
    <property type="nucleotide sequence ID" value="NZ_JACHJH010000002.1"/>
</dbReference>
<keyword evidence="3" id="KW-1185">Reference proteome</keyword>
<name>A0A7W7PKW1_9ACTN</name>
<dbReference type="EMBL" id="JACHJH010000002">
    <property type="protein sequence ID" value="MBB4892145.1"/>
    <property type="molecule type" value="Genomic_DNA"/>
</dbReference>
<evidence type="ECO:0000256" key="1">
    <source>
        <dbReference type="SAM" id="MobiDB-lite"/>
    </source>
</evidence>
<protein>
    <submittedName>
        <fullName evidence="2">Uncharacterized protein</fullName>
    </submittedName>
</protein>
<accession>A0A7W7PKW1</accession>